<dbReference type="SUPFAM" id="SSF46785">
    <property type="entry name" value="Winged helix' DNA-binding domain"/>
    <property type="match status" value="1"/>
</dbReference>
<dbReference type="EMBL" id="MEUJ01000008">
    <property type="protein sequence ID" value="OGC39539.1"/>
    <property type="molecule type" value="Genomic_DNA"/>
</dbReference>
<proteinExistence type="predicted"/>
<dbReference type="InterPro" id="IPR036388">
    <property type="entry name" value="WH-like_DNA-bd_sf"/>
</dbReference>
<dbReference type="Gene3D" id="1.10.10.10">
    <property type="entry name" value="Winged helix-like DNA-binding domain superfamily/Winged helix DNA-binding domain"/>
    <property type="match status" value="1"/>
</dbReference>
<accession>A0A1F4U3U4</accession>
<organism evidence="1 2">
    <name type="scientific">candidate division WOR-1 bacterium RIFOXYC2_FULL_46_14</name>
    <dbReference type="NCBI Taxonomy" id="1802587"/>
    <lineage>
        <taxon>Bacteria</taxon>
        <taxon>Bacillati</taxon>
        <taxon>Saganbacteria</taxon>
    </lineage>
</organism>
<reference evidence="1 2" key="1">
    <citation type="journal article" date="2016" name="Nat. Commun.">
        <title>Thousands of microbial genomes shed light on interconnected biogeochemical processes in an aquifer system.</title>
        <authorList>
            <person name="Anantharaman K."/>
            <person name="Brown C.T."/>
            <person name="Hug L.A."/>
            <person name="Sharon I."/>
            <person name="Castelle C.J."/>
            <person name="Probst A.J."/>
            <person name="Thomas B.C."/>
            <person name="Singh A."/>
            <person name="Wilkins M.J."/>
            <person name="Karaoz U."/>
            <person name="Brodie E.L."/>
            <person name="Williams K.H."/>
            <person name="Hubbard S.S."/>
            <person name="Banfield J.F."/>
        </authorList>
    </citation>
    <scope>NUCLEOTIDE SEQUENCE [LARGE SCALE GENOMIC DNA]</scope>
</reference>
<dbReference type="InterPro" id="IPR036390">
    <property type="entry name" value="WH_DNA-bd_sf"/>
</dbReference>
<sequence>MFEHIMPNENELKIIEEISKKGRQTQRELSEKTNLSLGAVNIIIRRLIRRGAIKTGGLTPKKVEYMVTPKGFSEKAKKTYNYMLKTVDLVKKVKEEIARIVLEEYNRGQRKFIVLGNDDLADIIELALKGFDYERVFGVGEIKNKDSLVLVGKSGERLNGFRSLNLADKLADGYWGGGMSTNVNCSLRRAGI</sequence>
<comment type="caution">
    <text evidence="1">The sequence shown here is derived from an EMBL/GenBank/DDBJ whole genome shotgun (WGS) entry which is preliminary data.</text>
</comment>
<evidence type="ECO:0000313" key="1">
    <source>
        <dbReference type="EMBL" id="OGC39539.1"/>
    </source>
</evidence>
<dbReference type="AlphaFoldDB" id="A0A1F4U3U4"/>
<name>A0A1F4U3U4_UNCSA</name>
<protein>
    <submittedName>
        <fullName evidence="1">Uncharacterized protein</fullName>
    </submittedName>
</protein>
<evidence type="ECO:0000313" key="2">
    <source>
        <dbReference type="Proteomes" id="UP000179242"/>
    </source>
</evidence>
<dbReference type="Pfam" id="PF13412">
    <property type="entry name" value="HTH_24"/>
    <property type="match status" value="1"/>
</dbReference>
<dbReference type="Proteomes" id="UP000179242">
    <property type="component" value="Unassembled WGS sequence"/>
</dbReference>
<gene>
    <name evidence="1" type="ORF">A2438_08295</name>
</gene>